<keyword evidence="4" id="KW-0645">Protease</keyword>
<feature type="transmembrane region" description="Helical" evidence="2">
    <location>
        <begin position="211"/>
        <end position="230"/>
    </location>
</feature>
<keyword evidence="5" id="KW-1185">Reference proteome</keyword>
<accession>A0ABZ0Q5K5</accession>
<dbReference type="RefSeq" id="WP_323709068.1">
    <property type="nucleotide sequence ID" value="NZ_CP104778.1"/>
</dbReference>
<evidence type="ECO:0000256" key="1">
    <source>
        <dbReference type="ARBA" id="ARBA00009067"/>
    </source>
</evidence>
<comment type="similarity">
    <text evidence="1">Belongs to the UPF0177 family.</text>
</comment>
<feature type="transmembrane region" description="Helical" evidence="2">
    <location>
        <begin position="121"/>
        <end position="142"/>
    </location>
</feature>
<dbReference type="PANTHER" id="PTHR36435:SF1">
    <property type="entry name" value="CAAX AMINO TERMINAL PROTEASE FAMILY PROTEIN"/>
    <property type="match status" value="1"/>
</dbReference>
<dbReference type="EMBL" id="CP104778">
    <property type="protein sequence ID" value="WPC22254.1"/>
    <property type="molecule type" value="Genomic_DNA"/>
</dbReference>
<protein>
    <submittedName>
        <fullName evidence="4">CPBP family intramembrane metalloprotease</fullName>
    </submittedName>
</protein>
<dbReference type="InterPro" id="IPR003675">
    <property type="entry name" value="Rce1/LyrA-like_dom"/>
</dbReference>
<feature type="transmembrane region" description="Helical" evidence="2">
    <location>
        <begin position="39"/>
        <end position="60"/>
    </location>
</feature>
<evidence type="ECO:0000256" key="2">
    <source>
        <dbReference type="SAM" id="Phobius"/>
    </source>
</evidence>
<sequence length="231" mass="26253">MLNSNKQFKISPIKTIIAILIPPLELWIGPMAIKLVSGQIAKAAIMDLIFFLGFIAAIWLYHDVLSTDWKQFKHRWFFKFLLAIGGVVVSYLILIGARLLLKSVGLADGANTTDLLSIQSATLGLVGSLTVLMAPFTEEIIFRHALFYQWKNRGLLTWLMFIVSAILFGLGHWNNFDGNVIAMIPYMLVGAWYALIYYFSHNIWQNILTHFLFDIMQFLGALLVFVVAFFQ</sequence>
<proteinExistence type="inferred from homology"/>
<evidence type="ECO:0000313" key="5">
    <source>
        <dbReference type="Proteomes" id="UP001302696"/>
    </source>
</evidence>
<evidence type="ECO:0000259" key="3">
    <source>
        <dbReference type="Pfam" id="PF02517"/>
    </source>
</evidence>
<keyword evidence="2" id="KW-0472">Membrane</keyword>
<feature type="transmembrane region" description="Helical" evidence="2">
    <location>
        <begin position="154"/>
        <end position="174"/>
    </location>
</feature>
<gene>
    <name evidence="4" type="ORF">N6G96_03265</name>
</gene>
<evidence type="ECO:0000313" key="4">
    <source>
        <dbReference type="EMBL" id="WPC22254.1"/>
    </source>
</evidence>
<keyword evidence="4" id="KW-0482">Metalloprotease</keyword>
<feature type="domain" description="CAAX prenyl protease 2/Lysostaphin resistance protein A-like" evidence="3">
    <location>
        <begin position="127"/>
        <end position="216"/>
    </location>
</feature>
<keyword evidence="2" id="KW-0812">Transmembrane</keyword>
<keyword evidence="4" id="KW-0378">Hydrolase</keyword>
<dbReference type="Pfam" id="PF02517">
    <property type="entry name" value="Rce1-like"/>
    <property type="match status" value="1"/>
</dbReference>
<dbReference type="GO" id="GO:0008237">
    <property type="term" value="F:metallopeptidase activity"/>
    <property type="evidence" value="ECO:0007669"/>
    <property type="project" value="UniProtKB-KW"/>
</dbReference>
<dbReference type="PANTHER" id="PTHR36435">
    <property type="entry name" value="SLR1288 PROTEIN"/>
    <property type="match status" value="1"/>
</dbReference>
<name>A0ABZ0Q5K5_9LACO</name>
<feature type="transmembrane region" description="Helical" evidence="2">
    <location>
        <begin position="12"/>
        <end position="33"/>
    </location>
</feature>
<reference evidence="5" key="1">
    <citation type="submission" date="2024-06" db="EMBL/GenBank/DDBJ databases">
        <authorList>
            <person name="Chang H.C."/>
            <person name="Mun S.Y."/>
        </authorList>
    </citation>
    <scope>NUCLEOTIDE SEQUENCE [LARGE SCALE GENOMIC DNA]</scope>
    <source>
        <strain evidence="5">KT1</strain>
    </source>
</reference>
<dbReference type="Proteomes" id="UP001302696">
    <property type="component" value="Chromosome"/>
</dbReference>
<dbReference type="InterPro" id="IPR052710">
    <property type="entry name" value="CAAX_protease"/>
</dbReference>
<feature type="transmembrane region" description="Helical" evidence="2">
    <location>
        <begin position="80"/>
        <end position="101"/>
    </location>
</feature>
<keyword evidence="2" id="KW-1133">Transmembrane helix</keyword>
<organism evidence="4 5">
    <name type="scientific">Pediococcus inopinatus</name>
    <dbReference type="NCBI Taxonomy" id="114090"/>
    <lineage>
        <taxon>Bacteria</taxon>
        <taxon>Bacillati</taxon>
        <taxon>Bacillota</taxon>
        <taxon>Bacilli</taxon>
        <taxon>Lactobacillales</taxon>
        <taxon>Lactobacillaceae</taxon>
        <taxon>Pediococcus</taxon>
    </lineage>
</organism>
<feature type="transmembrane region" description="Helical" evidence="2">
    <location>
        <begin position="180"/>
        <end position="199"/>
    </location>
</feature>